<dbReference type="EMBL" id="KX078569">
    <property type="protein sequence ID" value="ANM46527.1"/>
    <property type="molecule type" value="Genomic_DNA"/>
</dbReference>
<evidence type="ECO:0000313" key="1">
    <source>
        <dbReference type="EMBL" id="ANM46527.1"/>
    </source>
</evidence>
<gene>
    <name evidence="1" type="ORF">MP1_gp0020</name>
</gene>
<dbReference type="OrthoDB" id="12876at10239"/>
<keyword evidence="2" id="KW-1185">Reference proteome</keyword>
<dbReference type="KEGG" id="vg:29059332"/>
<reference evidence="1 2" key="1">
    <citation type="submission" date="2016-04" db="EMBL/GenBank/DDBJ databases">
        <title>Comparative genomics of Morganella phages MP1 and MP2 define new clades among the T4 and T7-like Viruses.</title>
        <authorList>
            <person name="Pinto G."/>
            <person name="Oliveira A."/>
            <person name="Malgorzata L."/>
            <person name="Kropinski A."/>
            <person name="Azeredo J."/>
        </authorList>
    </citation>
    <scope>NUCLEOTIDE SEQUENCE [LARGE SCALE GENOMIC DNA]</scope>
</reference>
<sequence length="136" mass="15829">MLNSQRSCFNDDLSTYCRFGYIGTHELARFHKLLEDTNAKVVLISSWANPRDKNRESEIAEVLNIEVYDTIASTGGGRQRGYHVMDYVNEHNLEHWVVIEDSIQHYVYEMDYHFVNVNGLIGLTHYDCELAKNILE</sequence>
<proteinExistence type="predicted"/>
<accession>A0A192YAG0</accession>
<dbReference type="GeneID" id="29059332"/>
<dbReference type="RefSeq" id="YP_009279877.1">
    <property type="nucleotide sequence ID" value="NC_031020.1"/>
</dbReference>
<organism evidence="1 2">
    <name type="scientific">Morganella phage vB_MmoM_MP1</name>
    <dbReference type="NCBI Taxonomy" id="1852628"/>
    <lineage>
        <taxon>Viruses</taxon>
        <taxon>Duplodnaviria</taxon>
        <taxon>Heunggongvirae</taxon>
        <taxon>Uroviricota</taxon>
        <taxon>Caudoviricetes</taxon>
        <taxon>Pantevenvirales</taxon>
        <taxon>Straboviridae</taxon>
        <taxon>Gualtarvirus</taxon>
        <taxon>Gualtarvirus mp1</taxon>
    </lineage>
</organism>
<dbReference type="Pfam" id="PF18143">
    <property type="entry name" value="HAD_SAK_2"/>
    <property type="match status" value="1"/>
</dbReference>
<evidence type="ECO:0000313" key="2">
    <source>
        <dbReference type="Proteomes" id="UP000203816"/>
    </source>
</evidence>
<name>A0A192YAG0_9CAUD</name>
<dbReference type="Proteomes" id="UP000203816">
    <property type="component" value="Segment"/>
</dbReference>
<protein>
    <submittedName>
        <fullName evidence="1">Uncharacterized protein</fullName>
    </submittedName>
</protein>